<gene>
    <name evidence="1" type="ORF">GCM10009838_38950</name>
</gene>
<dbReference type="Proteomes" id="UP001499854">
    <property type="component" value="Unassembled WGS sequence"/>
</dbReference>
<evidence type="ECO:0000313" key="1">
    <source>
        <dbReference type="EMBL" id="GAA1975107.1"/>
    </source>
</evidence>
<comment type="caution">
    <text evidence="1">The sequence shown here is derived from an EMBL/GenBank/DDBJ whole genome shotgun (WGS) entry which is preliminary data.</text>
</comment>
<evidence type="ECO:0008006" key="3">
    <source>
        <dbReference type="Google" id="ProtNLM"/>
    </source>
</evidence>
<sequence>MGGGRARVIRVLGVAGAAGAVAGLAACGSGAQPRPVPNPADAAMRVAQFDELGGLMAWTPGGGIRVPDLVVYGDGTVVAGARRTATLSPDAYADLVSTARTGLKGLPQDPPSKLVITDGSSATLGVRFADGTFGTVRVNNGFLGADTGYPGRLLTAYRALKGLRLPETRPYTPASVVVGYGCSSTCSTTETLNGSAAAVARASCKPAYEDPQQGGTRTCIWRYALPDELTSPAR</sequence>
<organism evidence="1 2">
    <name type="scientific">Catenulispora subtropica</name>
    <dbReference type="NCBI Taxonomy" id="450798"/>
    <lineage>
        <taxon>Bacteria</taxon>
        <taxon>Bacillati</taxon>
        <taxon>Actinomycetota</taxon>
        <taxon>Actinomycetes</taxon>
        <taxon>Catenulisporales</taxon>
        <taxon>Catenulisporaceae</taxon>
        <taxon>Catenulispora</taxon>
    </lineage>
</organism>
<accession>A0ABP5D7C4</accession>
<keyword evidence="2" id="KW-1185">Reference proteome</keyword>
<protein>
    <recommendedName>
        <fullName evidence="3">Lipoprotein</fullName>
    </recommendedName>
</protein>
<proteinExistence type="predicted"/>
<dbReference type="PROSITE" id="PS51257">
    <property type="entry name" value="PROKAR_LIPOPROTEIN"/>
    <property type="match status" value="1"/>
</dbReference>
<evidence type="ECO:0000313" key="2">
    <source>
        <dbReference type="Proteomes" id="UP001499854"/>
    </source>
</evidence>
<name>A0ABP5D7C4_9ACTN</name>
<dbReference type="EMBL" id="BAAAQM010000021">
    <property type="protein sequence ID" value="GAA1975107.1"/>
    <property type="molecule type" value="Genomic_DNA"/>
</dbReference>
<reference evidence="2" key="1">
    <citation type="journal article" date="2019" name="Int. J. Syst. Evol. Microbiol.">
        <title>The Global Catalogue of Microorganisms (GCM) 10K type strain sequencing project: providing services to taxonomists for standard genome sequencing and annotation.</title>
        <authorList>
            <consortium name="The Broad Institute Genomics Platform"/>
            <consortium name="The Broad Institute Genome Sequencing Center for Infectious Disease"/>
            <person name="Wu L."/>
            <person name="Ma J."/>
        </authorList>
    </citation>
    <scope>NUCLEOTIDE SEQUENCE [LARGE SCALE GENOMIC DNA]</scope>
    <source>
        <strain evidence="2">JCM 16013</strain>
    </source>
</reference>